<sequence>CFSLPAVTLVDGAQRQQRVAAQGVLSLPGSRSRQNPTTHYCAYACVVFYMPEMVSV</sequence>
<evidence type="ECO:0000313" key="1">
    <source>
        <dbReference type="EMBL" id="KAL0196707.1"/>
    </source>
</evidence>
<dbReference type="AlphaFoldDB" id="A0ABD0RFU0"/>
<proteinExistence type="predicted"/>
<keyword evidence="2" id="KW-1185">Reference proteome</keyword>
<comment type="caution">
    <text evidence="1">The sequence shown here is derived from an EMBL/GenBank/DDBJ whole genome shotgun (WGS) entry which is preliminary data.</text>
</comment>
<name>A0ABD0RFU0_CIRMR</name>
<feature type="non-terminal residue" evidence="1">
    <location>
        <position position="1"/>
    </location>
</feature>
<dbReference type="Proteomes" id="UP001529510">
    <property type="component" value="Unassembled WGS sequence"/>
</dbReference>
<accession>A0ABD0RFU0</accession>
<dbReference type="EMBL" id="JAMKFB020000003">
    <property type="protein sequence ID" value="KAL0196707.1"/>
    <property type="molecule type" value="Genomic_DNA"/>
</dbReference>
<reference evidence="1 2" key="1">
    <citation type="submission" date="2024-05" db="EMBL/GenBank/DDBJ databases">
        <title>Genome sequencing and assembly of Indian major carp, Cirrhinus mrigala (Hamilton, 1822).</title>
        <authorList>
            <person name="Mohindra V."/>
            <person name="Chowdhury L.M."/>
            <person name="Lal K."/>
            <person name="Jena J.K."/>
        </authorList>
    </citation>
    <scope>NUCLEOTIDE SEQUENCE [LARGE SCALE GENOMIC DNA]</scope>
    <source>
        <strain evidence="1">CM1030</strain>
        <tissue evidence="1">Blood</tissue>
    </source>
</reference>
<gene>
    <name evidence="1" type="ORF">M9458_005247</name>
</gene>
<organism evidence="1 2">
    <name type="scientific">Cirrhinus mrigala</name>
    <name type="common">Mrigala</name>
    <dbReference type="NCBI Taxonomy" id="683832"/>
    <lineage>
        <taxon>Eukaryota</taxon>
        <taxon>Metazoa</taxon>
        <taxon>Chordata</taxon>
        <taxon>Craniata</taxon>
        <taxon>Vertebrata</taxon>
        <taxon>Euteleostomi</taxon>
        <taxon>Actinopterygii</taxon>
        <taxon>Neopterygii</taxon>
        <taxon>Teleostei</taxon>
        <taxon>Ostariophysi</taxon>
        <taxon>Cypriniformes</taxon>
        <taxon>Cyprinidae</taxon>
        <taxon>Labeoninae</taxon>
        <taxon>Labeonini</taxon>
        <taxon>Cirrhinus</taxon>
    </lineage>
</organism>
<evidence type="ECO:0000313" key="2">
    <source>
        <dbReference type="Proteomes" id="UP001529510"/>
    </source>
</evidence>
<protein>
    <submittedName>
        <fullName evidence="1">Uncharacterized protein</fullName>
    </submittedName>
</protein>